<keyword evidence="1" id="KW-1015">Disulfide bond</keyword>
<protein>
    <recommendedName>
        <fullName evidence="3">Saposin B-type domain-containing protein</fullName>
    </recommendedName>
</protein>
<comment type="caution">
    <text evidence="4">The sequence shown here is derived from an EMBL/GenBank/DDBJ whole genome shotgun (WGS) entry which is preliminary data.</text>
</comment>
<dbReference type="AlphaFoldDB" id="A0A8J4T3U9"/>
<evidence type="ECO:0000313" key="4">
    <source>
        <dbReference type="EMBL" id="KAF5397978.1"/>
    </source>
</evidence>
<feature type="domain" description="Saposin B-type" evidence="3">
    <location>
        <begin position="41"/>
        <end position="123"/>
    </location>
</feature>
<evidence type="ECO:0000313" key="5">
    <source>
        <dbReference type="Proteomes" id="UP000748531"/>
    </source>
</evidence>
<evidence type="ECO:0000259" key="3">
    <source>
        <dbReference type="PROSITE" id="PS50015"/>
    </source>
</evidence>
<dbReference type="OrthoDB" id="6250435at2759"/>
<feature type="chain" id="PRO_5035272851" description="Saposin B-type domain-containing protein" evidence="2">
    <location>
        <begin position="21"/>
        <end position="202"/>
    </location>
</feature>
<name>A0A8J4T3U9_9TREM</name>
<accession>A0A8J4T3U9</accession>
<dbReference type="EMBL" id="LUCH01005549">
    <property type="protein sequence ID" value="KAF5397978.1"/>
    <property type="molecule type" value="Genomic_DNA"/>
</dbReference>
<organism evidence="4 5">
    <name type="scientific">Paragonimus heterotremus</name>
    <dbReference type="NCBI Taxonomy" id="100268"/>
    <lineage>
        <taxon>Eukaryota</taxon>
        <taxon>Metazoa</taxon>
        <taxon>Spiralia</taxon>
        <taxon>Lophotrochozoa</taxon>
        <taxon>Platyhelminthes</taxon>
        <taxon>Trematoda</taxon>
        <taxon>Digenea</taxon>
        <taxon>Plagiorchiida</taxon>
        <taxon>Troglotremata</taxon>
        <taxon>Troglotrematidae</taxon>
        <taxon>Paragonimus</taxon>
    </lineage>
</organism>
<dbReference type="SUPFAM" id="SSF47862">
    <property type="entry name" value="Saposin"/>
    <property type="match status" value="1"/>
</dbReference>
<dbReference type="Proteomes" id="UP000748531">
    <property type="component" value="Unassembled WGS sequence"/>
</dbReference>
<evidence type="ECO:0000256" key="1">
    <source>
        <dbReference type="ARBA" id="ARBA00023157"/>
    </source>
</evidence>
<gene>
    <name evidence="4" type="ORF">PHET_08874</name>
</gene>
<feature type="signal peptide" evidence="2">
    <location>
        <begin position="1"/>
        <end position="20"/>
    </location>
</feature>
<keyword evidence="5" id="KW-1185">Reference proteome</keyword>
<dbReference type="InterPro" id="IPR008139">
    <property type="entry name" value="SaposinB_dom"/>
</dbReference>
<reference evidence="4" key="1">
    <citation type="submission" date="2019-05" db="EMBL/GenBank/DDBJ databases">
        <title>Annotation for the trematode Paragonimus heterotremus.</title>
        <authorList>
            <person name="Choi Y.-J."/>
        </authorList>
    </citation>
    <scope>NUCLEOTIDE SEQUENCE</scope>
    <source>
        <strain evidence="4">LC</strain>
    </source>
</reference>
<sequence>MMSLFVAFILPIIPLNSISCSVISERISVSKLPTVPLVQGSPLACSLCTTIIASLQPLVLSSEVDTLGRRAVHYFCSLQTTDPNDFFLCKVIVYNFVKLALNEFYHLDQREVCEHLTFCPEQPLPVQKNEELLSKSAVPTTCVTAVLDIIRMALPRSTPHGSSPPLPSIQAVRPFHFWLCDVTSRLVRCILFRYVSYLFTCY</sequence>
<proteinExistence type="predicted"/>
<dbReference type="InterPro" id="IPR011001">
    <property type="entry name" value="Saposin-like"/>
</dbReference>
<dbReference type="PROSITE" id="PS50015">
    <property type="entry name" value="SAP_B"/>
    <property type="match status" value="1"/>
</dbReference>
<keyword evidence="2" id="KW-0732">Signal</keyword>
<evidence type="ECO:0000256" key="2">
    <source>
        <dbReference type="SAM" id="SignalP"/>
    </source>
</evidence>